<keyword evidence="2" id="KW-1133">Transmembrane helix</keyword>
<evidence type="ECO:0000256" key="1">
    <source>
        <dbReference type="SAM" id="MobiDB-lite"/>
    </source>
</evidence>
<dbReference type="Proteomes" id="UP001519363">
    <property type="component" value="Unassembled WGS sequence"/>
</dbReference>
<keyword evidence="5" id="KW-1185">Reference proteome</keyword>
<protein>
    <recommendedName>
        <fullName evidence="3">DUF8017 domain-containing protein</fullName>
    </recommendedName>
</protein>
<feature type="transmembrane region" description="Helical" evidence="2">
    <location>
        <begin position="54"/>
        <end position="74"/>
    </location>
</feature>
<evidence type="ECO:0000313" key="5">
    <source>
        <dbReference type="Proteomes" id="UP001519363"/>
    </source>
</evidence>
<dbReference type="EMBL" id="JAGIOO010000001">
    <property type="protein sequence ID" value="MBP2477156.1"/>
    <property type="molecule type" value="Genomic_DNA"/>
</dbReference>
<evidence type="ECO:0000313" key="4">
    <source>
        <dbReference type="EMBL" id="MBP2477156.1"/>
    </source>
</evidence>
<dbReference type="RefSeq" id="WP_143342382.1">
    <property type="nucleotide sequence ID" value="NZ_JAGIOO010000001.1"/>
</dbReference>
<reference evidence="4 5" key="1">
    <citation type="submission" date="2021-03" db="EMBL/GenBank/DDBJ databases">
        <title>Sequencing the genomes of 1000 actinobacteria strains.</title>
        <authorList>
            <person name="Klenk H.-P."/>
        </authorList>
    </citation>
    <scope>NUCLEOTIDE SEQUENCE [LARGE SCALE GENOMIC DNA]</scope>
    <source>
        <strain evidence="4 5">DSM 44580</strain>
    </source>
</reference>
<feature type="region of interest" description="Disordered" evidence="1">
    <location>
        <begin position="1"/>
        <end position="49"/>
    </location>
</feature>
<dbReference type="Pfam" id="PF26056">
    <property type="entry name" value="DUF8017"/>
    <property type="match status" value="1"/>
</dbReference>
<comment type="caution">
    <text evidence="4">The sequence shown here is derived from an EMBL/GenBank/DDBJ whole genome shotgun (WGS) entry which is preliminary data.</text>
</comment>
<name>A0ABS5AL61_9PSEU</name>
<organism evidence="4 5">
    <name type="scientific">Crossiella equi</name>
    <dbReference type="NCBI Taxonomy" id="130796"/>
    <lineage>
        <taxon>Bacteria</taxon>
        <taxon>Bacillati</taxon>
        <taxon>Actinomycetota</taxon>
        <taxon>Actinomycetes</taxon>
        <taxon>Pseudonocardiales</taxon>
        <taxon>Pseudonocardiaceae</taxon>
        <taxon>Crossiella</taxon>
    </lineage>
</organism>
<accession>A0ABS5AL61</accession>
<evidence type="ECO:0000259" key="3">
    <source>
        <dbReference type="Pfam" id="PF26056"/>
    </source>
</evidence>
<keyword evidence="2" id="KW-0812">Transmembrane</keyword>
<feature type="compositionally biased region" description="Low complexity" evidence="1">
    <location>
        <begin position="92"/>
        <end position="116"/>
    </location>
</feature>
<sequence>MTSSGQGQGQDPPYWERYQHTEFHGATPDYGGLGVYGASGPPPGPPPSRRGRQLLVVGLSAVIVVGLVAIVFLANGSDEAGSQGTSAVATATSTASTTSQRPTTAPAASTGPSTGTVAPQVAGWQGVWTKRGLAYDVPPAWKVLGASTIIGFEDANGPKVGMSGASTFREGFCTADPKRKSAKRAIAGVGGAKISDPAVTAAEAAKLWADGRYGDTEGEQPRIDVGKVQALTVGSRAAARVTATVTVPGTRHQCDPPAGVVHVVAVAGQGTEQGAVFVVQADQDAPDSAAAAELSKIVSSLRVIP</sequence>
<dbReference type="InterPro" id="IPR058330">
    <property type="entry name" value="DUF8017"/>
</dbReference>
<gene>
    <name evidence="4" type="ORF">JOF53_006028</name>
</gene>
<feature type="region of interest" description="Disordered" evidence="1">
    <location>
        <begin position="92"/>
        <end position="117"/>
    </location>
</feature>
<evidence type="ECO:0000256" key="2">
    <source>
        <dbReference type="SAM" id="Phobius"/>
    </source>
</evidence>
<feature type="domain" description="DUF8017" evidence="3">
    <location>
        <begin position="118"/>
        <end position="303"/>
    </location>
</feature>
<keyword evidence="2" id="KW-0472">Membrane</keyword>
<proteinExistence type="predicted"/>